<dbReference type="PRINTS" id="PR02050">
    <property type="entry name" value="B14GALTRFASE"/>
</dbReference>
<dbReference type="GO" id="GO:0005975">
    <property type="term" value="P:carbohydrate metabolic process"/>
    <property type="evidence" value="ECO:0007669"/>
    <property type="project" value="InterPro"/>
</dbReference>
<organism evidence="14 15">
    <name type="scientific">Octopus sinensis</name>
    <name type="common">East Asian common octopus</name>
    <dbReference type="NCBI Taxonomy" id="2607531"/>
    <lineage>
        <taxon>Eukaryota</taxon>
        <taxon>Metazoa</taxon>
        <taxon>Spiralia</taxon>
        <taxon>Lophotrochozoa</taxon>
        <taxon>Mollusca</taxon>
        <taxon>Cephalopoda</taxon>
        <taxon>Coleoidea</taxon>
        <taxon>Octopodiformes</taxon>
        <taxon>Octopoda</taxon>
        <taxon>Incirrata</taxon>
        <taxon>Octopodidae</taxon>
        <taxon>Octopus</taxon>
    </lineage>
</organism>
<sequence>MTHSAFQRFQSVIYIIMVLMLRHCRKIFIKLLATIYLVLIIYSVINYNSRCRTTMPDVLDYRYLSDPIYFNKCRIDFPALGIKKIDIFNEPEIKLIQEENKQVKLGGSWRPMTCDSWQKIAIVIPYRDRWKHLKILLNRLHPMLTRQKADYRIFVIEQSGISTFNRGKLMNIGYLEALDYDSFDCFVFHDVDLIPENDKNIYLCDQHARHLASAIDEMRYHVMFYNYAGGVIAINRENVKKINGYSNFYWGWGNEDDDLSARTKSAGLLLTRPPEYIGRYKMVRHVKDSRAEHGNELFLSWRSRWSADGLNDHEGMNYTVVARDNRPLYTNITVNIGTSTVPKKQPTNPVQESLWWFFNFYYP</sequence>
<evidence type="ECO:0000256" key="3">
    <source>
        <dbReference type="ARBA" id="ARBA00005735"/>
    </source>
</evidence>
<dbReference type="UniPathway" id="UPA00378"/>
<evidence type="ECO:0000259" key="13">
    <source>
        <dbReference type="Pfam" id="PF13733"/>
    </source>
</evidence>
<evidence type="ECO:0000256" key="9">
    <source>
        <dbReference type="ARBA" id="ARBA00023136"/>
    </source>
</evidence>
<dbReference type="GO" id="GO:0033842">
    <property type="term" value="F:N-acetyl-beta-glucosaminyl-derivative 4-beta-N-acetylgalactosaminyltransferase activity"/>
    <property type="evidence" value="ECO:0007669"/>
    <property type="project" value="TreeGrafter"/>
</dbReference>
<evidence type="ECO:0000256" key="8">
    <source>
        <dbReference type="ARBA" id="ARBA00022989"/>
    </source>
</evidence>
<evidence type="ECO:0000259" key="12">
    <source>
        <dbReference type="Pfam" id="PF02709"/>
    </source>
</evidence>
<keyword evidence="8 11" id="KW-1133">Transmembrane helix</keyword>
<comment type="similarity">
    <text evidence="3 11">Belongs to the glycosyltransferase 7 family.</text>
</comment>
<dbReference type="GO" id="GO:0006688">
    <property type="term" value="P:glycosphingolipid biosynthetic process"/>
    <property type="evidence" value="ECO:0007669"/>
    <property type="project" value="TreeGrafter"/>
</dbReference>
<dbReference type="Pfam" id="PF02709">
    <property type="entry name" value="Glyco_transf_7C"/>
    <property type="match status" value="1"/>
</dbReference>
<dbReference type="AlphaFoldDB" id="A0A7E6F1W9"/>
<dbReference type="EC" id="2.4.1.-" evidence="11"/>
<comment type="subcellular location">
    <subcellularLocation>
        <location evidence="1">Membrane</location>
        <topology evidence="1">Single-pass type II membrane protein</topology>
    </subcellularLocation>
</comment>
<feature type="domain" description="Galactosyltransferase N-terminal" evidence="13">
    <location>
        <begin position="81"/>
        <end position="205"/>
    </location>
</feature>
<evidence type="ECO:0000313" key="15">
    <source>
        <dbReference type="RefSeq" id="XP_036361689.1"/>
    </source>
</evidence>
<dbReference type="PANTHER" id="PTHR19300:SF57">
    <property type="entry name" value="BETA-1,4-N-ACETYLGALACTOSAMINYLTRANSFERASE"/>
    <property type="match status" value="1"/>
</dbReference>
<gene>
    <name evidence="15" type="primary">LOC115215880</name>
</gene>
<accession>A0A7E6F1W9</accession>
<proteinExistence type="inferred from homology"/>
<evidence type="ECO:0000256" key="5">
    <source>
        <dbReference type="ARBA" id="ARBA00022679"/>
    </source>
</evidence>
<keyword evidence="10 11" id="KW-0325">Glycoprotein</keyword>
<evidence type="ECO:0000256" key="2">
    <source>
        <dbReference type="ARBA" id="ARBA00004922"/>
    </source>
</evidence>
<dbReference type="Proteomes" id="UP000515154">
    <property type="component" value="Linkage group LG9"/>
</dbReference>
<evidence type="ECO:0000256" key="7">
    <source>
        <dbReference type="ARBA" id="ARBA00022968"/>
    </source>
</evidence>
<feature type="domain" description="Galactosyltransferase C-terminal" evidence="12">
    <location>
        <begin position="209"/>
        <end position="285"/>
    </location>
</feature>
<comment type="function">
    <text evidence="11">Catalyses the transfer of galactose onto proteins or lipids.</text>
</comment>
<reference evidence="15" key="1">
    <citation type="submission" date="2025-08" db="UniProtKB">
        <authorList>
            <consortium name="RefSeq"/>
        </authorList>
    </citation>
    <scope>IDENTIFICATION</scope>
</reference>
<keyword evidence="5 11" id="KW-0808">Transferase</keyword>
<protein>
    <recommendedName>
        <fullName evidence="11">Beta-1,4-galactosyltransferase</fullName>
        <ecNumber evidence="11">2.4.1.-</ecNumber>
    </recommendedName>
</protein>
<dbReference type="Gene3D" id="3.90.550.10">
    <property type="entry name" value="Spore Coat Polysaccharide Biosynthesis Protein SpsA, Chain A"/>
    <property type="match status" value="1"/>
</dbReference>
<evidence type="ECO:0000256" key="6">
    <source>
        <dbReference type="ARBA" id="ARBA00022692"/>
    </source>
</evidence>
<evidence type="ECO:0000313" key="14">
    <source>
        <dbReference type="Proteomes" id="UP000515154"/>
    </source>
</evidence>
<feature type="transmembrane region" description="Helical" evidence="11">
    <location>
        <begin position="27"/>
        <end position="45"/>
    </location>
</feature>
<evidence type="ECO:0000256" key="11">
    <source>
        <dbReference type="RuleBase" id="RU368121"/>
    </source>
</evidence>
<comment type="pathway">
    <text evidence="2 11">Protein modification; protein glycosylation.</text>
</comment>
<dbReference type="InterPro" id="IPR027791">
    <property type="entry name" value="Galactosyl_T_C"/>
</dbReference>
<evidence type="ECO:0000256" key="1">
    <source>
        <dbReference type="ARBA" id="ARBA00004606"/>
    </source>
</evidence>
<dbReference type="InterPro" id="IPR029044">
    <property type="entry name" value="Nucleotide-diphossugar_trans"/>
</dbReference>
<keyword evidence="6 11" id="KW-0812">Transmembrane</keyword>
<dbReference type="InterPro" id="IPR027995">
    <property type="entry name" value="Galactosyl_T_N"/>
</dbReference>
<keyword evidence="7 11" id="KW-0735">Signal-anchor</keyword>
<dbReference type="InterPro" id="IPR003859">
    <property type="entry name" value="Galactosyl_T"/>
</dbReference>
<dbReference type="CDD" id="cd00899">
    <property type="entry name" value="b4GalT"/>
    <property type="match status" value="1"/>
</dbReference>
<evidence type="ECO:0000256" key="4">
    <source>
        <dbReference type="ARBA" id="ARBA00022676"/>
    </source>
</evidence>
<name>A0A7E6F1W9_9MOLL</name>
<dbReference type="GO" id="GO:0016020">
    <property type="term" value="C:membrane"/>
    <property type="evidence" value="ECO:0007669"/>
    <property type="project" value="UniProtKB-SubCell"/>
</dbReference>
<dbReference type="Pfam" id="PF13733">
    <property type="entry name" value="Glyco_transf_7N"/>
    <property type="match status" value="1"/>
</dbReference>
<keyword evidence="9 11" id="KW-0472">Membrane</keyword>
<dbReference type="PANTHER" id="PTHR19300">
    <property type="entry name" value="BETA-1,4-GALACTOSYLTRANSFERASE"/>
    <property type="match status" value="1"/>
</dbReference>
<keyword evidence="14" id="KW-1185">Reference proteome</keyword>
<keyword evidence="4 11" id="KW-0328">Glycosyltransferase</keyword>
<dbReference type="SUPFAM" id="SSF53448">
    <property type="entry name" value="Nucleotide-diphospho-sugar transferases"/>
    <property type="match status" value="1"/>
</dbReference>
<evidence type="ECO:0000256" key="10">
    <source>
        <dbReference type="ARBA" id="ARBA00023180"/>
    </source>
</evidence>
<dbReference type="RefSeq" id="XP_036361689.1">
    <property type="nucleotide sequence ID" value="XM_036505796.1"/>
</dbReference>
<dbReference type="GO" id="GO:0005794">
    <property type="term" value="C:Golgi apparatus"/>
    <property type="evidence" value="ECO:0007669"/>
    <property type="project" value="TreeGrafter"/>
</dbReference>
<dbReference type="GO" id="GO:0008378">
    <property type="term" value="F:galactosyltransferase activity"/>
    <property type="evidence" value="ECO:0007669"/>
    <property type="project" value="TreeGrafter"/>
</dbReference>